<gene>
    <name evidence="1" type="ORF">BN1012_Phect2800</name>
</gene>
<proteinExistence type="predicted"/>
<evidence type="ECO:0000313" key="2">
    <source>
        <dbReference type="Proteomes" id="UP000032160"/>
    </source>
</evidence>
<keyword evidence="2" id="KW-1185">Reference proteome</keyword>
<dbReference type="EMBL" id="HG966617">
    <property type="protein sequence ID" value="CDO61013.1"/>
    <property type="molecule type" value="Genomic_DNA"/>
</dbReference>
<reference evidence="1 2" key="1">
    <citation type="journal article" date="2014" name="Front. Genet.">
        <title>Genome and metabolic network of "Candidatus Phaeomarinobacter ectocarpi" Ec32, a new candidate genus of Alphaproteobacteria frequently associated with brown algae.</title>
        <authorList>
            <person name="Dittami S.M."/>
            <person name="Barbeyron T."/>
            <person name="Boyen C."/>
            <person name="Cambefort J."/>
            <person name="Collet G."/>
            <person name="Delage L."/>
            <person name="Gobet A."/>
            <person name="Groisillier A."/>
            <person name="Leblanc C."/>
            <person name="Michel G."/>
            <person name="Scornet D."/>
            <person name="Siegel A."/>
            <person name="Tapia J.E."/>
            <person name="Tonon T."/>
        </authorList>
    </citation>
    <scope>NUCLEOTIDE SEQUENCE [LARGE SCALE GENOMIC DNA]</scope>
    <source>
        <strain evidence="1 2">Ec32</strain>
    </source>
</reference>
<name>X5MAQ2_9HYPH</name>
<dbReference type="AlphaFoldDB" id="X5MAQ2"/>
<protein>
    <submittedName>
        <fullName evidence="1">Uncharacterized protein</fullName>
    </submittedName>
</protein>
<accession>X5MAQ2</accession>
<dbReference type="KEGG" id="pect:BN1012_Phect2800"/>
<sequence>MTEVLLRIEAHLRDLSVRAKSIDKLERRLQGIETALKHI</sequence>
<dbReference type="Proteomes" id="UP000032160">
    <property type="component" value="Chromosome I"/>
</dbReference>
<dbReference type="HOGENOM" id="CLU_3306524_0_0_5"/>
<organism evidence="1 2">
    <name type="scientific">Candidatus Phaeomarinibacter ectocarpi</name>
    <dbReference type="NCBI Taxonomy" id="1458461"/>
    <lineage>
        <taxon>Bacteria</taxon>
        <taxon>Pseudomonadati</taxon>
        <taxon>Pseudomonadota</taxon>
        <taxon>Alphaproteobacteria</taxon>
        <taxon>Hyphomicrobiales</taxon>
        <taxon>Parvibaculaceae</taxon>
        <taxon>Candidatus Phaeomarinibacter</taxon>
    </lineage>
</organism>
<evidence type="ECO:0000313" key="1">
    <source>
        <dbReference type="EMBL" id="CDO61013.1"/>
    </source>
</evidence>